<name>A0AAV2VQA0_9VIBR</name>
<evidence type="ECO:0000313" key="1">
    <source>
        <dbReference type="EMBL" id="CCO46640.1"/>
    </source>
</evidence>
<protein>
    <submittedName>
        <fullName evidence="1">BplA</fullName>
    </submittedName>
</protein>
<sequence length="475" mass="54501">MSNLQNKSEARASFTDIIRKKPALEALADSQVMQGINTFQNLALEYAIHKLERSVQEGYLSTAYNRSSILALAEDRQYLSRKASPSRGKIKVRNTTNLAQSVTANFPIVSDDQIYYVIDESVYIQAGEEVVVNGSQVKHQELTFSVDKEEPFLEYEFGRDISVRLNKFRVFVDMGNGFEKWLSTNRFRNSRADKVFDEFYSHTDQVGIRFGNNVFGLIPPKGSKVRVELWLTEGDIKLMPNQSLIPVDDAVEGLEFETSSVFTGGVEREGTEELKKNALYYPLYDDNHVWDNDYLFYIKQNFPEVIWAKVWGEEEQEKMDGLLKEENRNKIFICAYAPNNPDIGRQITDTMKQKIPQFNLIFQYVPVNILTFNVKVSGKLLRTVTISAARKLIADVLWENYGRDSSKRKPKALKKDFYRLMSNLNVFENGDDIEVEISGHPTPSDLTQMIHIDLDESLSKLSLSYSNNNSLNIYE</sequence>
<accession>A0AAV2VQA0</accession>
<comment type="caution">
    <text evidence="1">The sequence shown here is derived from an EMBL/GenBank/DDBJ whole genome shotgun (WGS) entry which is preliminary data.</text>
</comment>
<dbReference type="EMBL" id="CAOF01000095">
    <property type="protein sequence ID" value="CCO46640.1"/>
    <property type="molecule type" value="Genomic_DNA"/>
</dbReference>
<evidence type="ECO:0000313" key="2">
    <source>
        <dbReference type="Proteomes" id="UP000018211"/>
    </source>
</evidence>
<dbReference type="Proteomes" id="UP000018211">
    <property type="component" value="Unassembled WGS sequence"/>
</dbReference>
<reference evidence="1 2" key="1">
    <citation type="journal article" date="2013" name="ISME J.">
        <title>Comparative genomics of pathogenic lineages of Vibrio nigripulchritudo identifies virulence-associated traits.</title>
        <authorList>
            <person name="Goudenege D."/>
            <person name="Labreuche Y."/>
            <person name="Krin E."/>
            <person name="Ansquer D."/>
            <person name="Mangenot S."/>
            <person name="Calteau A."/>
            <person name="Medigue C."/>
            <person name="Mazel D."/>
            <person name="Polz M.F."/>
            <person name="Le Roux F."/>
        </authorList>
    </citation>
    <scope>NUCLEOTIDE SEQUENCE [LARGE SCALE GENOMIC DNA]</scope>
    <source>
        <strain evidence="1 2">SOn1</strain>
    </source>
</reference>
<dbReference type="RefSeq" id="WP_022611698.1">
    <property type="nucleotide sequence ID" value="NZ_LK391965.1"/>
</dbReference>
<dbReference type="AlphaFoldDB" id="A0AAV2VQA0"/>
<organism evidence="1 2">
    <name type="scientific">Vibrio nigripulchritudo SOn1</name>
    <dbReference type="NCBI Taxonomy" id="1238450"/>
    <lineage>
        <taxon>Bacteria</taxon>
        <taxon>Pseudomonadati</taxon>
        <taxon>Pseudomonadota</taxon>
        <taxon>Gammaproteobacteria</taxon>
        <taxon>Vibrionales</taxon>
        <taxon>Vibrionaceae</taxon>
        <taxon>Vibrio</taxon>
    </lineage>
</organism>
<gene>
    <name evidence="1" type="ORF">VIBNISOn1_1840023</name>
</gene>
<proteinExistence type="predicted"/>